<dbReference type="Pfam" id="PF25973">
    <property type="entry name" value="BSH_CzcB"/>
    <property type="match status" value="1"/>
</dbReference>
<dbReference type="PANTHER" id="PTHR30469:SF33">
    <property type="entry name" value="SLR1207 PROTEIN"/>
    <property type="match status" value="1"/>
</dbReference>
<dbReference type="InterPro" id="IPR058636">
    <property type="entry name" value="Beta-barrel_YknX"/>
</dbReference>
<proteinExistence type="inferred from homology"/>
<evidence type="ECO:0000313" key="7">
    <source>
        <dbReference type="Proteomes" id="UP000094757"/>
    </source>
</evidence>
<feature type="domain" description="YknX-like beta-barrel" evidence="4">
    <location>
        <begin position="196"/>
        <end position="270"/>
    </location>
</feature>
<dbReference type="Gene3D" id="1.10.287.470">
    <property type="entry name" value="Helix hairpin bin"/>
    <property type="match status" value="1"/>
</dbReference>
<reference evidence="6 8" key="3">
    <citation type="submission" date="2018-08" db="EMBL/GenBank/DDBJ databases">
        <title>Draft genome sequence of Dialister pneumosintes KCOM 1685.</title>
        <authorList>
            <person name="Kook J.-K."/>
            <person name="Park S.-N."/>
            <person name="Lim Y.K."/>
        </authorList>
    </citation>
    <scope>NUCLEOTIDE SEQUENCE [LARGE SCALE GENOMIC DNA]</scope>
    <source>
        <strain evidence="6 8">KCOM 1685</strain>
    </source>
</reference>
<accession>A0A1B3WDJ6</accession>
<dbReference type="GO" id="GO:1990281">
    <property type="term" value="C:efflux pump complex"/>
    <property type="evidence" value="ECO:0007669"/>
    <property type="project" value="TreeGrafter"/>
</dbReference>
<feature type="domain" description="CzcB-like C-terminal circularly permuted SH3-like" evidence="3">
    <location>
        <begin position="288"/>
        <end position="343"/>
    </location>
</feature>
<organism evidence="5 7">
    <name type="scientific">Dialister pneumosintes</name>
    <dbReference type="NCBI Taxonomy" id="39950"/>
    <lineage>
        <taxon>Bacteria</taxon>
        <taxon>Bacillati</taxon>
        <taxon>Bacillota</taxon>
        <taxon>Negativicutes</taxon>
        <taxon>Veillonellales</taxon>
        <taxon>Veillonellaceae</taxon>
        <taxon>Dialister</taxon>
    </lineage>
</organism>
<dbReference type="SUPFAM" id="SSF111369">
    <property type="entry name" value="HlyD-like secretion proteins"/>
    <property type="match status" value="1"/>
</dbReference>
<reference evidence="5" key="2">
    <citation type="submission" date="2016-08" db="EMBL/GenBank/DDBJ databases">
        <authorList>
            <person name="Seilhamer J.J."/>
        </authorList>
    </citation>
    <scope>NUCLEOTIDE SEQUENCE [LARGE SCALE GENOMIC DNA]</scope>
    <source>
        <strain evidence="5">F0677</strain>
    </source>
</reference>
<dbReference type="KEGG" id="dpn:BCB69_03110"/>
<keyword evidence="8" id="KW-1185">Reference proteome</keyword>
<dbReference type="InterPro" id="IPR058647">
    <property type="entry name" value="BSH_CzcB-like"/>
</dbReference>
<name>A0A1B3WDJ6_9FIRM</name>
<dbReference type="GO" id="GO:0015562">
    <property type="term" value="F:efflux transmembrane transporter activity"/>
    <property type="evidence" value="ECO:0007669"/>
    <property type="project" value="TreeGrafter"/>
</dbReference>
<evidence type="ECO:0000256" key="1">
    <source>
        <dbReference type="ARBA" id="ARBA00009477"/>
    </source>
</evidence>
<reference evidence="7" key="1">
    <citation type="submission" date="2016-08" db="EMBL/GenBank/DDBJ databases">
        <authorList>
            <person name="Holder M.E."/>
            <person name="Ajami N.J."/>
            <person name="Petrosino J.F."/>
        </authorList>
    </citation>
    <scope>NUCLEOTIDE SEQUENCE [LARGE SCALE GENOMIC DNA]</scope>
    <source>
        <strain evidence="7">F0677</strain>
    </source>
</reference>
<evidence type="ECO:0000259" key="2">
    <source>
        <dbReference type="Pfam" id="PF25973"/>
    </source>
</evidence>
<dbReference type="InterPro" id="IPR006143">
    <property type="entry name" value="RND_pump_MFP"/>
</dbReference>
<dbReference type="Pfam" id="PF25975">
    <property type="entry name" value="CzcB_C"/>
    <property type="match status" value="1"/>
</dbReference>
<dbReference type="OrthoDB" id="9809068at2"/>
<sequence>MNKKWKWIIISISLLAIACGGGYSYVSTQEKAVPSYTLGKVEKGNISLHIDATGTIEPINSVDLSANASGILEKVYVKQNEKVTVGQKLATIQSKALNSTREDAQNTLENKESYYNRLIQLYQQDAISYQTLDNARLEYLNAKAAYDKAQAEVNDTVIISPLDGTVIGEPMKAGETVSQGLASQMLIMTVADLSSMQIQLLVDETDIGGVIAGQSVEFTVDAYPGKVFHGVVRNVSKKKYSSSSSSVSSSVIYYTVYVTINTDELEGLYPSMTARATIIGKENKDSLLVPVTAIRTDASGSYVYKSVGKELNKVYVKTGITTDQKVEILKGLSEGDEIVVSGTIANEIDTKSDNKRQRRP</sequence>
<dbReference type="RefSeq" id="WP_022514170.1">
    <property type="nucleotide sequence ID" value="NZ_CP017037.1"/>
</dbReference>
<evidence type="ECO:0000313" key="5">
    <source>
        <dbReference type="EMBL" id="AOH39045.1"/>
    </source>
</evidence>
<dbReference type="Gene3D" id="2.40.420.20">
    <property type="match status" value="1"/>
</dbReference>
<dbReference type="Proteomes" id="UP000094757">
    <property type="component" value="Chromosome"/>
</dbReference>
<dbReference type="NCBIfam" id="TIGR01730">
    <property type="entry name" value="RND_mfp"/>
    <property type="match status" value="1"/>
</dbReference>
<comment type="similarity">
    <text evidence="1">Belongs to the membrane fusion protein (MFP) (TC 8.A.1) family.</text>
</comment>
<dbReference type="EMBL" id="QWKU01000001">
    <property type="protein sequence ID" value="RID93983.1"/>
    <property type="molecule type" value="Genomic_DNA"/>
</dbReference>
<evidence type="ECO:0000259" key="3">
    <source>
        <dbReference type="Pfam" id="PF25975"/>
    </source>
</evidence>
<gene>
    <name evidence="5" type="ORF">BCB69_03110</name>
    <name evidence="6" type="ORF">DX915_00080</name>
</gene>
<dbReference type="InterPro" id="IPR058649">
    <property type="entry name" value="CzcB_C"/>
</dbReference>
<evidence type="ECO:0000259" key="4">
    <source>
        <dbReference type="Pfam" id="PF25990"/>
    </source>
</evidence>
<dbReference type="EMBL" id="CP017037">
    <property type="protein sequence ID" value="AOH39045.1"/>
    <property type="molecule type" value="Genomic_DNA"/>
</dbReference>
<dbReference type="Gene3D" id="2.40.50.100">
    <property type="match status" value="1"/>
</dbReference>
<dbReference type="AlphaFoldDB" id="A0A1B3WDJ6"/>
<evidence type="ECO:0000313" key="6">
    <source>
        <dbReference type="EMBL" id="RID93983.1"/>
    </source>
</evidence>
<dbReference type="Pfam" id="PF25990">
    <property type="entry name" value="Beta-barrel_YknX"/>
    <property type="match status" value="1"/>
</dbReference>
<dbReference type="Proteomes" id="UP000266262">
    <property type="component" value="Unassembled WGS sequence"/>
</dbReference>
<dbReference type="PANTHER" id="PTHR30469">
    <property type="entry name" value="MULTIDRUG RESISTANCE PROTEIN MDTA"/>
    <property type="match status" value="1"/>
</dbReference>
<protein>
    <submittedName>
        <fullName evidence="6">Efflux RND transporter periplasmic adaptor subunit</fullName>
    </submittedName>
    <submittedName>
        <fullName evidence="5">Efflux transporter periplasmic adaptor subunit</fullName>
    </submittedName>
</protein>
<dbReference type="STRING" id="39950.BCB69_03110"/>
<dbReference type="Gene3D" id="2.40.30.170">
    <property type="match status" value="1"/>
</dbReference>
<feature type="domain" description="CzcB-like barrel-sandwich hybrid" evidence="2">
    <location>
        <begin position="63"/>
        <end position="179"/>
    </location>
</feature>
<evidence type="ECO:0000313" key="8">
    <source>
        <dbReference type="Proteomes" id="UP000266262"/>
    </source>
</evidence>
<dbReference type="PROSITE" id="PS51257">
    <property type="entry name" value="PROKAR_LIPOPROTEIN"/>
    <property type="match status" value="1"/>
</dbReference>